<dbReference type="PANTHER" id="PTHR44591:SF25">
    <property type="entry name" value="CHEMOTAXIS TWO-COMPONENT RESPONSE REGULATOR"/>
    <property type="match status" value="1"/>
</dbReference>
<dbReference type="Gene3D" id="3.40.50.2300">
    <property type="match status" value="1"/>
</dbReference>
<dbReference type="Proteomes" id="UP000198549">
    <property type="component" value="Chromosome I"/>
</dbReference>
<proteinExistence type="predicted"/>
<accession>A0A1H0T2B1</accession>
<protein>
    <submittedName>
        <fullName evidence="4">Response regulator receiver domain-containing protein</fullName>
    </submittedName>
</protein>
<feature type="modified residue" description="4-aspartylphosphate" evidence="2">
    <location>
        <position position="67"/>
    </location>
</feature>
<dbReference type="InterPro" id="IPR011006">
    <property type="entry name" value="CheY-like_superfamily"/>
</dbReference>
<dbReference type="SUPFAM" id="SSF52172">
    <property type="entry name" value="CheY-like"/>
    <property type="match status" value="1"/>
</dbReference>
<dbReference type="AlphaFoldDB" id="A0A1H0T2B1"/>
<evidence type="ECO:0000256" key="2">
    <source>
        <dbReference type="PROSITE-ProRule" id="PRU00169"/>
    </source>
</evidence>
<evidence type="ECO:0000256" key="1">
    <source>
        <dbReference type="ARBA" id="ARBA00022553"/>
    </source>
</evidence>
<evidence type="ECO:0000313" key="5">
    <source>
        <dbReference type="Proteomes" id="UP000198549"/>
    </source>
</evidence>
<evidence type="ECO:0000313" key="4">
    <source>
        <dbReference type="EMBL" id="SDP47840.1"/>
    </source>
</evidence>
<name>A0A1H0T2B1_PSERE</name>
<evidence type="ECO:0000259" key="3">
    <source>
        <dbReference type="PROSITE" id="PS50110"/>
    </source>
</evidence>
<dbReference type="Pfam" id="PF00072">
    <property type="entry name" value="Response_reg"/>
    <property type="match status" value="1"/>
</dbReference>
<gene>
    <name evidence="4" type="ORF">SAMN04490202_4432</name>
</gene>
<dbReference type="PANTHER" id="PTHR44591">
    <property type="entry name" value="STRESS RESPONSE REGULATOR PROTEIN 1"/>
    <property type="match status" value="1"/>
</dbReference>
<dbReference type="SMART" id="SM00448">
    <property type="entry name" value="REC"/>
    <property type="match status" value="1"/>
</dbReference>
<dbReference type="EMBL" id="LT629709">
    <property type="protein sequence ID" value="SDP47840.1"/>
    <property type="molecule type" value="Genomic_DNA"/>
</dbReference>
<dbReference type="InterPro" id="IPR050595">
    <property type="entry name" value="Bact_response_regulator"/>
</dbReference>
<dbReference type="GO" id="GO:0000160">
    <property type="term" value="P:phosphorelay signal transduction system"/>
    <property type="evidence" value="ECO:0007669"/>
    <property type="project" value="InterPro"/>
</dbReference>
<sequence>MISREDKMTPNNKACAAIVAVVDDDKDVRDALKSLLRSCGYKPQTYSCALDFLNASDLAETQCLISDIQMPGMNGVEMHTRLLAMGFCIPTIFITAHPAAAPHLNAHTPKLIACLTKPFDPEQLFYHIEVALLG</sequence>
<feature type="domain" description="Response regulatory" evidence="3">
    <location>
        <begin position="18"/>
        <end position="132"/>
    </location>
</feature>
<dbReference type="InterPro" id="IPR001789">
    <property type="entry name" value="Sig_transdc_resp-reg_receiver"/>
</dbReference>
<keyword evidence="1 2" id="KW-0597">Phosphoprotein</keyword>
<organism evidence="4 5">
    <name type="scientific">Pseudomonas reinekei</name>
    <dbReference type="NCBI Taxonomy" id="395598"/>
    <lineage>
        <taxon>Bacteria</taxon>
        <taxon>Pseudomonadati</taxon>
        <taxon>Pseudomonadota</taxon>
        <taxon>Gammaproteobacteria</taxon>
        <taxon>Pseudomonadales</taxon>
        <taxon>Pseudomonadaceae</taxon>
        <taxon>Pseudomonas</taxon>
    </lineage>
</organism>
<dbReference type="PROSITE" id="PS50110">
    <property type="entry name" value="RESPONSE_REGULATORY"/>
    <property type="match status" value="1"/>
</dbReference>
<reference evidence="4 5" key="1">
    <citation type="submission" date="2016-10" db="EMBL/GenBank/DDBJ databases">
        <authorList>
            <person name="de Groot N.N."/>
        </authorList>
    </citation>
    <scope>NUCLEOTIDE SEQUENCE [LARGE SCALE GENOMIC DNA]</scope>
    <source>
        <strain evidence="4 5">BS3776</strain>
    </source>
</reference>